<evidence type="ECO:0000259" key="5">
    <source>
        <dbReference type="SMART" id="SM00646"/>
    </source>
</evidence>
<dbReference type="OrthoDB" id="9806267at2"/>
<evidence type="ECO:0000256" key="4">
    <source>
        <dbReference type="SAM" id="MobiDB-lite"/>
    </source>
</evidence>
<dbReference type="Proteomes" id="UP000282957">
    <property type="component" value="Unassembled WGS sequence"/>
</dbReference>
<gene>
    <name evidence="6" type="ORF">EOD42_02570</name>
</gene>
<evidence type="ECO:0000313" key="7">
    <source>
        <dbReference type="Proteomes" id="UP000282957"/>
    </source>
</evidence>
<sequence length="289" mass="30818">MTSDPRWSRRSLLGAFIGSAGFGLGDVPTAEAREASQRSRPAARPRRPRAAPAAPAPSTRAALPLVVLDPGHGGRDPGATGRNGTQEKRIVLAVAQELRRRLEAGGKCRVAMTRTQDRFVPLAGRVAFARQRDAALLLSIHADSAPTREARGASVYTLSETASDPLAAALARRENLADQVGGLRLPSVPPDVQRILLSLMRDETRRGSERVASATLAAFTGDVPLLSNPHRRAGFVVLKAPDVPSALVELGFLSHPSDEAALNRPAWRARLADSLAEGIHAYLGRRIVT</sequence>
<dbReference type="PROSITE" id="PS51318">
    <property type="entry name" value="TAT"/>
    <property type="match status" value="1"/>
</dbReference>
<dbReference type="GO" id="GO:0008745">
    <property type="term" value="F:N-acetylmuramoyl-L-alanine amidase activity"/>
    <property type="evidence" value="ECO:0007669"/>
    <property type="project" value="UniProtKB-EC"/>
</dbReference>
<dbReference type="SMART" id="SM00646">
    <property type="entry name" value="Ami_3"/>
    <property type="match status" value="1"/>
</dbReference>
<protein>
    <recommendedName>
        <fullName evidence="2">N-acetylmuramoyl-L-alanine amidase</fullName>
        <ecNumber evidence="2">3.5.1.28</ecNumber>
    </recommendedName>
</protein>
<dbReference type="CDD" id="cd02696">
    <property type="entry name" value="MurNAc-LAA"/>
    <property type="match status" value="1"/>
</dbReference>
<dbReference type="GO" id="GO:0009253">
    <property type="term" value="P:peptidoglycan catabolic process"/>
    <property type="evidence" value="ECO:0007669"/>
    <property type="project" value="InterPro"/>
</dbReference>
<keyword evidence="7" id="KW-1185">Reference proteome</keyword>
<feature type="domain" description="MurNAc-LAA" evidence="5">
    <location>
        <begin position="126"/>
        <end position="280"/>
    </location>
</feature>
<dbReference type="EMBL" id="SACL01000001">
    <property type="protein sequence ID" value="RVT99009.1"/>
    <property type="molecule type" value="Genomic_DNA"/>
</dbReference>
<reference evidence="6 7" key="1">
    <citation type="submission" date="2019-01" db="EMBL/GenBank/DDBJ databases">
        <authorList>
            <person name="Chen W.-M."/>
        </authorList>
    </citation>
    <scope>NUCLEOTIDE SEQUENCE [LARGE SCALE GENOMIC DNA]</scope>
    <source>
        <strain evidence="6 7">CCP-6</strain>
    </source>
</reference>
<name>A0A437MMZ2_9PROT</name>
<dbReference type="EC" id="3.5.1.28" evidence="2"/>
<comment type="caution">
    <text evidence="6">The sequence shown here is derived from an EMBL/GenBank/DDBJ whole genome shotgun (WGS) entry which is preliminary data.</text>
</comment>
<organism evidence="6 7">
    <name type="scientific">Rhodovarius crocodyli</name>
    <dbReference type="NCBI Taxonomy" id="1979269"/>
    <lineage>
        <taxon>Bacteria</taxon>
        <taxon>Pseudomonadati</taxon>
        <taxon>Pseudomonadota</taxon>
        <taxon>Alphaproteobacteria</taxon>
        <taxon>Acetobacterales</taxon>
        <taxon>Roseomonadaceae</taxon>
        <taxon>Rhodovarius</taxon>
    </lineage>
</organism>
<dbReference type="InterPro" id="IPR002508">
    <property type="entry name" value="MurNAc-LAA_cat"/>
</dbReference>
<accession>A0A437MMZ2</accession>
<dbReference type="SUPFAM" id="SSF53187">
    <property type="entry name" value="Zn-dependent exopeptidases"/>
    <property type="match status" value="1"/>
</dbReference>
<dbReference type="PANTHER" id="PTHR30404:SF0">
    <property type="entry name" value="N-ACETYLMURAMOYL-L-ALANINE AMIDASE AMIC"/>
    <property type="match status" value="1"/>
</dbReference>
<feature type="region of interest" description="Disordered" evidence="4">
    <location>
        <begin position="67"/>
        <end position="86"/>
    </location>
</feature>
<dbReference type="InterPro" id="IPR006311">
    <property type="entry name" value="TAT_signal"/>
</dbReference>
<comment type="catalytic activity">
    <reaction evidence="1">
        <text>Hydrolyzes the link between N-acetylmuramoyl residues and L-amino acid residues in certain cell-wall glycopeptides.</text>
        <dbReference type="EC" id="3.5.1.28"/>
    </reaction>
</comment>
<dbReference type="Pfam" id="PF01520">
    <property type="entry name" value="Amidase_3"/>
    <property type="match status" value="1"/>
</dbReference>
<proteinExistence type="predicted"/>
<feature type="region of interest" description="Disordered" evidence="4">
    <location>
        <begin position="19"/>
        <end position="62"/>
    </location>
</feature>
<keyword evidence="3" id="KW-0378">Hydrolase</keyword>
<evidence type="ECO:0000313" key="6">
    <source>
        <dbReference type="EMBL" id="RVT99009.1"/>
    </source>
</evidence>
<dbReference type="InterPro" id="IPR050695">
    <property type="entry name" value="N-acetylmuramoyl_amidase_3"/>
</dbReference>
<dbReference type="Gene3D" id="3.40.630.40">
    <property type="entry name" value="Zn-dependent exopeptidases"/>
    <property type="match status" value="1"/>
</dbReference>
<evidence type="ECO:0000256" key="3">
    <source>
        <dbReference type="ARBA" id="ARBA00022801"/>
    </source>
</evidence>
<dbReference type="AlphaFoldDB" id="A0A437MMZ2"/>
<feature type="compositionally biased region" description="Low complexity" evidence="4">
    <location>
        <begin position="50"/>
        <end position="62"/>
    </location>
</feature>
<dbReference type="PANTHER" id="PTHR30404">
    <property type="entry name" value="N-ACETYLMURAMOYL-L-ALANINE AMIDASE"/>
    <property type="match status" value="1"/>
</dbReference>
<dbReference type="GO" id="GO:0030288">
    <property type="term" value="C:outer membrane-bounded periplasmic space"/>
    <property type="evidence" value="ECO:0007669"/>
    <property type="project" value="TreeGrafter"/>
</dbReference>
<evidence type="ECO:0000256" key="1">
    <source>
        <dbReference type="ARBA" id="ARBA00001561"/>
    </source>
</evidence>
<evidence type="ECO:0000256" key="2">
    <source>
        <dbReference type="ARBA" id="ARBA00011901"/>
    </source>
</evidence>